<organism evidence="1">
    <name type="scientific">marine sediment metagenome</name>
    <dbReference type="NCBI Taxonomy" id="412755"/>
    <lineage>
        <taxon>unclassified sequences</taxon>
        <taxon>metagenomes</taxon>
        <taxon>ecological metagenomes</taxon>
    </lineage>
</organism>
<comment type="caution">
    <text evidence="1">The sequence shown here is derived from an EMBL/GenBank/DDBJ whole genome shotgun (WGS) entry which is preliminary data.</text>
</comment>
<proteinExistence type="predicted"/>
<dbReference type="EMBL" id="BART01014704">
    <property type="protein sequence ID" value="GAG76472.1"/>
    <property type="molecule type" value="Genomic_DNA"/>
</dbReference>
<feature type="non-terminal residue" evidence="1">
    <location>
        <position position="71"/>
    </location>
</feature>
<dbReference type="AlphaFoldDB" id="X1B5D4"/>
<gene>
    <name evidence="1" type="ORF">S01H4_29106</name>
</gene>
<accession>X1B5D4</accession>
<evidence type="ECO:0000313" key="1">
    <source>
        <dbReference type="EMBL" id="GAG76472.1"/>
    </source>
</evidence>
<sequence length="71" mass="8241">MAKSAWLEKVGQELVYVCNTDRNCTIAHPSFYLEWMKTTLIAELNGELRVDARVQMIHPGITFYDEHTMHS</sequence>
<name>X1B5D4_9ZZZZ</name>
<reference evidence="1" key="1">
    <citation type="journal article" date="2014" name="Front. Microbiol.">
        <title>High frequency of phylogenetically diverse reductive dehalogenase-homologous genes in deep subseafloor sedimentary metagenomes.</title>
        <authorList>
            <person name="Kawai M."/>
            <person name="Futagami T."/>
            <person name="Toyoda A."/>
            <person name="Takaki Y."/>
            <person name="Nishi S."/>
            <person name="Hori S."/>
            <person name="Arai W."/>
            <person name="Tsubouchi T."/>
            <person name="Morono Y."/>
            <person name="Uchiyama I."/>
            <person name="Ito T."/>
            <person name="Fujiyama A."/>
            <person name="Inagaki F."/>
            <person name="Takami H."/>
        </authorList>
    </citation>
    <scope>NUCLEOTIDE SEQUENCE</scope>
    <source>
        <strain evidence="1">Expedition CK06-06</strain>
    </source>
</reference>
<protein>
    <submittedName>
        <fullName evidence="1">Uncharacterized protein</fullName>
    </submittedName>
</protein>